<dbReference type="EMBL" id="UOFY01000028">
    <property type="protein sequence ID" value="VAX08628.1"/>
    <property type="molecule type" value="Genomic_DNA"/>
</dbReference>
<dbReference type="AlphaFoldDB" id="A0A3B1BB36"/>
<organism evidence="1">
    <name type="scientific">hydrothermal vent metagenome</name>
    <dbReference type="NCBI Taxonomy" id="652676"/>
    <lineage>
        <taxon>unclassified sequences</taxon>
        <taxon>metagenomes</taxon>
        <taxon>ecological metagenomes</taxon>
    </lineage>
</organism>
<protein>
    <submittedName>
        <fullName evidence="1">Uncharacterized protein</fullName>
    </submittedName>
</protein>
<sequence>MLKGIANILKTMGEAFTLANTGDMLNTRQKADVLTSSQKSHSSTVASPLVQITPVINKDQLADLH</sequence>
<name>A0A3B1BB36_9ZZZZ</name>
<gene>
    <name evidence="1" type="ORF">MNBD_GAMMA25-874</name>
</gene>
<evidence type="ECO:0000313" key="1">
    <source>
        <dbReference type="EMBL" id="VAX08628.1"/>
    </source>
</evidence>
<accession>A0A3B1BB36</accession>
<proteinExistence type="predicted"/>
<reference evidence="1" key="1">
    <citation type="submission" date="2018-06" db="EMBL/GenBank/DDBJ databases">
        <authorList>
            <person name="Zhirakovskaya E."/>
        </authorList>
    </citation>
    <scope>NUCLEOTIDE SEQUENCE</scope>
</reference>